<dbReference type="AlphaFoldDB" id="A0AAU8IXS9"/>
<accession>A0AAU8IXS9</accession>
<reference evidence="2" key="1">
    <citation type="submission" date="2024-06" db="EMBL/GenBank/DDBJ databases">
        <title>Streptomyces sp. strain HUAS MG91 genome sequences.</title>
        <authorList>
            <person name="Mo P."/>
        </authorList>
    </citation>
    <scope>NUCLEOTIDE SEQUENCE</scope>
    <source>
        <strain evidence="2">HUAS MG91</strain>
    </source>
</reference>
<dbReference type="KEGG" id="stac:ABII15_27455"/>
<dbReference type="InterPro" id="IPR021903">
    <property type="entry name" value="DUF3515"/>
</dbReference>
<dbReference type="RefSeq" id="WP_353944938.1">
    <property type="nucleotide sequence ID" value="NZ_CP159534.1"/>
</dbReference>
<proteinExistence type="predicted"/>
<evidence type="ECO:0000313" key="2">
    <source>
        <dbReference type="EMBL" id="XCJ73462.1"/>
    </source>
</evidence>
<sequence>MNSFRHRRRLGRVHRVLVGAPALSLLVAAVAGCSTTDDAPEAAVPTPEASVTKLCRNLDKVLPQKLDGFERNDPEPSSELTAAWGSPAIILRCGVPWPDAAADNDSNPATVNGVEWIVEELDSGAQRMTTGSRLAYIEVTIPKDQVSRVGAGPLVDLAGPIKKAIPKGIAD</sequence>
<dbReference type="EMBL" id="CP159534">
    <property type="protein sequence ID" value="XCJ73462.1"/>
    <property type="molecule type" value="Genomic_DNA"/>
</dbReference>
<protein>
    <submittedName>
        <fullName evidence="2">DUF3515 domain-containing protein</fullName>
    </submittedName>
</protein>
<gene>
    <name evidence="2" type="ORF">ABII15_27455</name>
</gene>
<dbReference type="PROSITE" id="PS51257">
    <property type="entry name" value="PROKAR_LIPOPROTEIN"/>
    <property type="match status" value="1"/>
</dbReference>
<feature type="signal peptide" evidence="1">
    <location>
        <begin position="1"/>
        <end position="31"/>
    </location>
</feature>
<organism evidence="2">
    <name type="scientific">Streptomyces tabacisoli</name>
    <dbReference type="NCBI Taxonomy" id="3156398"/>
    <lineage>
        <taxon>Bacteria</taxon>
        <taxon>Bacillati</taxon>
        <taxon>Actinomycetota</taxon>
        <taxon>Actinomycetes</taxon>
        <taxon>Kitasatosporales</taxon>
        <taxon>Streptomycetaceae</taxon>
        <taxon>Streptomyces</taxon>
    </lineage>
</organism>
<evidence type="ECO:0000256" key="1">
    <source>
        <dbReference type="SAM" id="SignalP"/>
    </source>
</evidence>
<keyword evidence="1" id="KW-0732">Signal</keyword>
<feature type="chain" id="PRO_5043470809" evidence="1">
    <location>
        <begin position="32"/>
        <end position="171"/>
    </location>
</feature>
<name>A0AAU8IXS9_9ACTN</name>
<dbReference type="Pfam" id="PF12028">
    <property type="entry name" value="DUF3515"/>
    <property type="match status" value="1"/>
</dbReference>